<proteinExistence type="predicted"/>
<dbReference type="InterPro" id="IPR036910">
    <property type="entry name" value="HMG_box_dom_sf"/>
</dbReference>
<dbReference type="InterPro" id="IPR009071">
    <property type="entry name" value="HMG_box_dom"/>
</dbReference>
<keyword evidence="1" id="KW-0539">Nucleus</keyword>
<dbReference type="GO" id="GO:0003677">
    <property type="term" value="F:DNA binding"/>
    <property type="evidence" value="ECO:0007669"/>
    <property type="project" value="UniProtKB-UniRule"/>
</dbReference>
<dbReference type="SUPFAM" id="SSF47095">
    <property type="entry name" value="HMG-box"/>
    <property type="match status" value="2"/>
</dbReference>
<accession>A0A1L9VHP5</accession>
<organism evidence="4 5">
    <name type="scientific">Aspergillus glaucus CBS 516.65</name>
    <dbReference type="NCBI Taxonomy" id="1160497"/>
    <lineage>
        <taxon>Eukaryota</taxon>
        <taxon>Fungi</taxon>
        <taxon>Dikarya</taxon>
        <taxon>Ascomycota</taxon>
        <taxon>Pezizomycotina</taxon>
        <taxon>Eurotiomycetes</taxon>
        <taxon>Eurotiomycetidae</taxon>
        <taxon>Eurotiales</taxon>
        <taxon>Aspergillaceae</taxon>
        <taxon>Aspergillus</taxon>
        <taxon>Aspergillus subgen. Aspergillus</taxon>
    </lineage>
</organism>
<dbReference type="EMBL" id="KV878899">
    <property type="protein sequence ID" value="OJJ83457.1"/>
    <property type="molecule type" value="Genomic_DNA"/>
</dbReference>
<feature type="compositionally biased region" description="Basic residues" evidence="2">
    <location>
        <begin position="96"/>
        <end position="128"/>
    </location>
</feature>
<protein>
    <recommendedName>
        <fullName evidence="3">HMG box domain-containing protein</fullName>
    </recommendedName>
</protein>
<keyword evidence="5" id="KW-1185">Reference proteome</keyword>
<gene>
    <name evidence="4" type="ORF">ASPGLDRAFT_128376</name>
</gene>
<dbReference type="RefSeq" id="XP_022400155.1">
    <property type="nucleotide sequence ID" value="XM_022540793.1"/>
</dbReference>
<dbReference type="SMART" id="SM00398">
    <property type="entry name" value="HMG"/>
    <property type="match status" value="1"/>
</dbReference>
<evidence type="ECO:0000256" key="1">
    <source>
        <dbReference type="PROSITE-ProRule" id="PRU00267"/>
    </source>
</evidence>
<dbReference type="Gene3D" id="1.10.30.10">
    <property type="entry name" value="High mobility group box domain"/>
    <property type="match status" value="2"/>
</dbReference>
<dbReference type="STRING" id="1160497.A0A1L9VHP5"/>
<keyword evidence="1" id="KW-0238">DNA-binding</keyword>
<evidence type="ECO:0000313" key="4">
    <source>
        <dbReference type="EMBL" id="OJJ83457.1"/>
    </source>
</evidence>
<reference evidence="5" key="1">
    <citation type="journal article" date="2017" name="Genome Biol.">
        <title>Comparative genomics reveals high biological diversity and specific adaptations in the industrially and medically important fungal genus Aspergillus.</title>
        <authorList>
            <person name="de Vries R.P."/>
            <person name="Riley R."/>
            <person name="Wiebenga A."/>
            <person name="Aguilar-Osorio G."/>
            <person name="Amillis S."/>
            <person name="Uchima C.A."/>
            <person name="Anderluh G."/>
            <person name="Asadollahi M."/>
            <person name="Askin M."/>
            <person name="Barry K."/>
            <person name="Battaglia E."/>
            <person name="Bayram O."/>
            <person name="Benocci T."/>
            <person name="Braus-Stromeyer S.A."/>
            <person name="Caldana C."/>
            <person name="Canovas D."/>
            <person name="Cerqueira G.C."/>
            <person name="Chen F."/>
            <person name="Chen W."/>
            <person name="Choi C."/>
            <person name="Clum A."/>
            <person name="Dos Santos R.A."/>
            <person name="Damasio A.R."/>
            <person name="Diallinas G."/>
            <person name="Emri T."/>
            <person name="Fekete E."/>
            <person name="Flipphi M."/>
            <person name="Freyberg S."/>
            <person name="Gallo A."/>
            <person name="Gournas C."/>
            <person name="Habgood R."/>
            <person name="Hainaut M."/>
            <person name="Harispe M.L."/>
            <person name="Henrissat B."/>
            <person name="Hilden K.S."/>
            <person name="Hope R."/>
            <person name="Hossain A."/>
            <person name="Karabika E."/>
            <person name="Karaffa L."/>
            <person name="Karanyi Z."/>
            <person name="Krasevec N."/>
            <person name="Kuo A."/>
            <person name="Kusch H."/>
            <person name="LaButti K."/>
            <person name="Lagendijk E.L."/>
            <person name="Lapidus A."/>
            <person name="Levasseur A."/>
            <person name="Lindquist E."/>
            <person name="Lipzen A."/>
            <person name="Logrieco A.F."/>
            <person name="MacCabe A."/>
            <person name="Maekelae M.R."/>
            <person name="Malavazi I."/>
            <person name="Melin P."/>
            <person name="Meyer V."/>
            <person name="Mielnichuk N."/>
            <person name="Miskei M."/>
            <person name="Molnar A.P."/>
            <person name="Mule G."/>
            <person name="Ngan C.Y."/>
            <person name="Orejas M."/>
            <person name="Orosz E."/>
            <person name="Ouedraogo J.P."/>
            <person name="Overkamp K.M."/>
            <person name="Park H.-S."/>
            <person name="Perrone G."/>
            <person name="Piumi F."/>
            <person name="Punt P.J."/>
            <person name="Ram A.F."/>
            <person name="Ramon A."/>
            <person name="Rauscher S."/>
            <person name="Record E."/>
            <person name="Riano-Pachon D.M."/>
            <person name="Robert V."/>
            <person name="Roehrig J."/>
            <person name="Ruller R."/>
            <person name="Salamov A."/>
            <person name="Salih N.S."/>
            <person name="Samson R.A."/>
            <person name="Sandor E."/>
            <person name="Sanguinetti M."/>
            <person name="Schuetze T."/>
            <person name="Sepcic K."/>
            <person name="Shelest E."/>
            <person name="Sherlock G."/>
            <person name="Sophianopoulou V."/>
            <person name="Squina F.M."/>
            <person name="Sun H."/>
            <person name="Susca A."/>
            <person name="Todd R.B."/>
            <person name="Tsang A."/>
            <person name="Unkles S.E."/>
            <person name="van de Wiele N."/>
            <person name="van Rossen-Uffink D."/>
            <person name="Oliveira J.V."/>
            <person name="Vesth T.C."/>
            <person name="Visser J."/>
            <person name="Yu J.-H."/>
            <person name="Zhou M."/>
            <person name="Andersen M.R."/>
            <person name="Archer D.B."/>
            <person name="Baker S.E."/>
            <person name="Benoit I."/>
            <person name="Brakhage A.A."/>
            <person name="Braus G.H."/>
            <person name="Fischer R."/>
            <person name="Frisvad J.C."/>
            <person name="Goldman G.H."/>
            <person name="Houbraken J."/>
            <person name="Oakley B."/>
            <person name="Pocsi I."/>
            <person name="Scazzocchio C."/>
            <person name="Seiboth B."/>
            <person name="vanKuyk P.A."/>
            <person name="Wortman J."/>
            <person name="Dyer P.S."/>
            <person name="Grigoriev I.V."/>
        </authorList>
    </citation>
    <scope>NUCLEOTIDE SEQUENCE [LARGE SCALE GENOMIC DNA]</scope>
    <source>
        <strain evidence="5">CBS 516.65</strain>
    </source>
</reference>
<dbReference type="Pfam" id="PF00505">
    <property type="entry name" value="HMG_box"/>
    <property type="match status" value="1"/>
</dbReference>
<feature type="region of interest" description="Disordered" evidence="2">
    <location>
        <begin position="69"/>
        <end position="143"/>
    </location>
</feature>
<dbReference type="VEuPathDB" id="FungiDB:ASPGLDRAFT_128376"/>
<name>A0A1L9VHP5_ASPGL</name>
<dbReference type="CDD" id="cd00084">
    <property type="entry name" value="HMG-box_SF"/>
    <property type="match status" value="1"/>
</dbReference>
<feature type="DNA-binding region" description="HMG box" evidence="1">
    <location>
        <begin position="260"/>
        <end position="326"/>
    </location>
</feature>
<sequence length="330" mass="36956">MVLNLAPRGAGAFRPLHLAKVLSRPRVAFIHSHARRISPATNGLLSNPATNGIFPVGVRAGSLINSYATTTAGRGRPKAGAQKKTTKSTETDKKAAPKKKAAKKTATKPKSKAKAKAKPKPKPKPKRKVLTEKQKEAKKAKEFREKVKELKATALESPKRLPEQPWTVTFQGVYPEAAKNNEKGVPSFRAAVELAKSISPEQKERYVATAHANKASNIAAYDEWLKRHTPLQIKEANHARRRLAQLGKASLPQLHDSRLVKRPRTAYLLYFTERFEHGDFKHMGAKDMIIRVAEEWKGLTDAEKVKYQKLQASDLDRYKKEYKQTYGQEV</sequence>
<evidence type="ECO:0000256" key="2">
    <source>
        <dbReference type="SAM" id="MobiDB-lite"/>
    </source>
</evidence>
<dbReference type="PROSITE" id="PS50118">
    <property type="entry name" value="HMG_BOX_2"/>
    <property type="match status" value="1"/>
</dbReference>
<dbReference type="Proteomes" id="UP000184300">
    <property type="component" value="Unassembled WGS sequence"/>
</dbReference>
<evidence type="ECO:0000259" key="3">
    <source>
        <dbReference type="PROSITE" id="PS50118"/>
    </source>
</evidence>
<dbReference type="GeneID" id="34457054"/>
<dbReference type="OrthoDB" id="1919336at2759"/>
<evidence type="ECO:0000313" key="5">
    <source>
        <dbReference type="Proteomes" id="UP000184300"/>
    </source>
</evidence>
<dbReference type="GO" id="GO:0005634">
    <property type="term" value="C:nucleus"/>
    <property type="evidence" value="ECO:0007669"/>
    <property type="project" value="UniProtKB-UniRule"/>
</dbReference>
<feature type="domain" description="HMG box" evidence="3">
    <location>
        <begin position="260"/>
        <end position="326"/>
    </location>
</feature>
<dbReference type="AlphaFoldDB" id="A0A1L9VHP5"/>
<feature type="compositionally biased region" description="Basic and acidic residues" evidence="2">
    <location>
        <begin position="129"/>
        <end position="143"/>
    </location>
</feature>